<dbReference type="GO" id="GO:0009007">
    <property type="term" value="F:site-specific DNA-methyltransferase (adenine-specific) activity"/>
    <property type="evidence" value="ECO:0007669"/>
    <property type="project" value="UniProtKB-EC"/>
</dbReference>
<feature type="domain" description="Type II methyltransferase M.TaqI-like" evidence="6">
    <location>
        <begin position="201"/>
        <end position="310"/>
    </location>
</feature>
<accession>A0A1C7IH53</accession>
<dbReference type="SUPFAM" id="SSF53335">
    <property type="entry name" value="S-adenosyl-L-methionine-dependent methyltransferases"/>
    <property type="match status" value="1"/>
</dbReference>
<dbReference type="GO" id="GO:0006304">
    <property type="term" value="P:DNA modification"/>
    <property type="evidence" value="ECO:0007669"/>
    <property type="project" value="InterPro"/>
</dbReference>
<dbReference type="STRING" id="1796616.A4V09_18130"/>
<keyword evidence="4" id="KW-0949">S-adenosyl-L-methionine</keyword>
<dbReference type="AlphaFoldDB" id="A0A1C7IH53"/>
<dbReference type="GO" id="GO:0032259">
    <property type="term" value="P:methylation"/>
    <property type="evidence" value="ECO:0007669"/>
    <property type="project" value="UniProtKB-KW"/>
</dbReference>
<dbReference type="PANTHER" id="PTHR33841:SF1">
    <property type="entry name" value="DNA METHYLTRANSFERASE A"/>
    <property type="match status" value="1"/>
</dbReference>
<reference evidence="7" key="1">
    <citation type="submission" date="2017-04" db="EMBL/GenBank/DDBJ databases">
        <title>Complete Genome Sequences of Twelve Strains of a Stable Defined Moderately Diverse Mouse Microbiota 2 (sDMDMm2).</title>
        <authorList>
            <person name="Uchimura Y."/>
            <person name="Wyss M."/>
            <person name="Brugiroux S."/>
            <person name="Limenitakis J.P."/>
            <person name="Stecher B."/>
            <person name="McCoy K.D."/>
            <person name="Macpherson A.J."/>
        </authorList>
    </citation>
    <scope>NUCLEOTIDE SEQUENCE</scope>
    <source>
        <strain evidence="7">YL58</strain>
    </source>
</reference>
<evidence type="ECO:0000256" key="5">
    <source>
        <dbReference type="ARBA" id="ARBA00047942"/>
    </source>
</evidence>
<dbReference type="InterPro" id="IPR029063">
    <property type="entry name" value="SAM-dependent_MTases_sf"/>
</dbReference>
<dbReference type="PANTHER" id="PTHR33841">
    <property type="entry name" value="DNA METHYLTRANSFERASE YEEA-RELATED"/>
    <property type="match status" value="1"/>
</dbReference>
<protein>
    <recommendedName>
        <fullName evidence="1">site-specific DNA-methyltransferase (adenine-specific)</fullName>
        <ecNumber evidence="1">2.1.1.72</ecNumber>
    </recommendedName>
</protein>
<comment type="catalytic activity">
    <reaction evidence="5">
        <text>a 2'-deoxyadenosine in DNA + S-adenosyl-L-methionine = an N(6)-methyl-2'-deoxyadenosine in DNA + S-adenosyl-L-homocysteine + H(+)</text>
        <dbReference type="Rhea" id="RHEA:15197"/>
        <dbReference type="Rhea" id="RHEA-COMP:12418"/>
        <dbReference type="Rhea" id="RHEA-COMP:12419"/>
        <dbReference type="ChEBI" id="CHEBI:15378"/>
        <dbReference type="ChEBI" id="CHEBI:57856"/>
        <dbReference type="ChEBI" id="CHEBI:59789"/>
        <dbReference type="ChEBI" id="CHEBI:90615"/>
        <dbReference type="ChEBI" id="CHEBI:90616"/>
        <dbReference type="EC" id="2.1.1.72"/>
    </reaction>
</comment>
<name>A0A1C7IH53_9FIRM</name>
<keyword evidence="2" id="KW-0489">Methyltransferase</keyword>
<sequence length="836" mass="97767">MNTKTDIQEEIKESLIQVLDKINEKDCGYEKLLVLYFEIALVRFAKINHAMPNDKNTWECMEKLKEKFEGILQTDLFELSKHKTIKKNIIDMLAIHFDVMIEKYSLNIYDIGRLFESLFNMEYSDSQIKETTGRSDSGMFFSDVDLVRETINLLLENVSAAKVKNSTFIDPAMGAGIFLFELAEKVKSKMSKKDFTHFLKNNVYGIDKNPIIVDLFKVCFWIKYFNEMDEMNFLGKNFVSDDSLLLPIGNNENEKTWGSIFPRAFKEGGFDYVIGNPPWGKIKANIREYNLLNGNNTKEYQGIRLKHFIEENSDKKGWKEYQQYIKNYSKALKESPNFSHQQYIVENTKTGGDFDLYKYFVELSYKLLKINGRLGYIIPASFYMSEGATALRHLLLENGDIEYLLNFENKKHIFPIHPSFKFIILVYVKKSVPGKIKKAYFDLSNVDEIKENNILKLNFISYSRKLLKLCSNDYWAIPECKSVTELNILEKLYKKYPNLGKEQKGKWKVSFKRELDMTMDSDKFVKEDELQENKRYLPLYEGRMVHQYNSSKKVYIRGTGRTALWEKNKNNKEGVIQPQYYVEEDRCRNIPQIFRASYCDVTGQKNVRTILASLIKERAVCGNKVPTCEFYPSNDITFHLYWISLANSFIIDWMMRKKMTITLNFYHWFQIPFPKLASTDKSFKCLVAWSALVLEKMNGYKLLSYISDKEIVDIYYANANENIWKLRLKIDRLVTDIFGLNSTEIACILYGFPSLDSNEEGILGDKRYGTTRKASYVTRDYLLSEVREKESSDNDISIVDIYSSIGIDIKEETGSITNLNERIEFYRKNGIVPYNE</sequence>
<evidence type="ECO:0000256" key="4">
    <source>
        <dbReference type="ARBA" id="ARBA00022691"/>
    </source>
</evidence>
<dbReference type="OrthoDB" id="9815272at2"/>
<keyword evidence="3" id="KW-0808">Transferase</keyword>
<dbReference type="InterPro" id="IPR011639">
    <property type="entry name" value="MethylTrfase_TaqI-like_dom"/>
</dbReference>
<dbReference type="GO" id="GO:0003676">
    <property type="term" value="F:nucleic acid binding"/>
    <property type="evidence" value="ECO:0007669"/>
    <property type="project" value="InterPro"/>
</dbReference>
<feature type="domain" description="Type II methyltransferase M.TaqI-like" evidence="6">
    <location>
        <begin position="335"/>
        <end position="414"/>
    </location>
</feature>
<dbReference type="PRINTS" id="PR00507">
    <property type="entry name" value="N12N6MTFRASE"/>
</dbReference>
<evidence type="ECO:0000256" key="3">
    <source>
        <dbReference type="ARBA" id="ARBA00022679"/>
    </source>
</evidence>
<dbReference type="PROSITE" id="PS00092">
    <property type="entry name" value="N6_MTASE"/>
    <property type="match status" value="1"/>
</dbReference>
<dbReference type="KEGG" id="byl:A4V09_18130"/>
<evidence type="ECO:0000259" key="6">
    <source>
        <dbReference type="Pfam" id="PF07669"/>
    </source>
</evidence>
<evidence type="ECO:0000256" key="2">
    <source>
        <dbReference type="ARBA" id="ARBA00022603"/>
    </source>
</evidence>
<dbReference type="Pfam" id="PF07669">
    <property type="entry name" value="Eco57I"/>
    <property type="match status" value="2"/>
</dbReference>
<proteinExistence type="predicted"/>
<keyword evidence="8" id="KW-1185">Reference proteome</keyword>
<gene>
    <name evidence="7" type="ORF">A4V09_18130</name>
</gene>
<dbReference type="RefSeq" id="WP_065543618.1">
    <property type="nucleotide sequence ID" value="NZ_CP015405.2"/>
</dbReference>
<dbReference type="EC" id="2.1.1.72" evidence="1"/>
<dbReference type="InterPro" id="IPR050953">
    <property type="entry name" value="N4_N6_ade-DNA_methylase"/>
</dbReference>
<dbReference type="Proteomes" id="UP000092574">
    <property type="component" value="Chromosome"/>
</dbReference>
<evidence type="ECO:0000256" key="1">
    <source>
        <dbReference type="ARBA" id="ARBA00011900"/>
    </source>
</evidence>
<evidence type="ECO:0000313" key="7">
    <source>
        <dbReference type="EMBL" id="ANU77492.1"/>
    </source>
</evidence>
<dbReference type="EMBL" id="CP015405">
    <property type="protein sequence ID" value="ANU77492.1"/>
    <property type="molecule type" value="Genomic_DNA"/>
</dbReference>
<organism evidence="7 8">
    <name type="scientific">Blautia pseudococcoides</name>
    <dbReference type="NCBI Taxonomy" id="1796616"/>
    <lineage>
        <taxon>Bacteria</taxon>
        <taxon>Bacillati</taxon>
        <taxon>Bacillota</taxon>
        <taxon>Clostridia</taxon>
        <taxon>Lachnospirales</taxon>
        <taxon>Lachnospiraceae</taxon>
        <taxon>Blautia</taxon>
    </lineage>
</organism>
<dbReference type="InterPro" id="IPR002052">
    <property type="entry name" value="DNA_methylase_N6_adenine_CS"/>
</dbReference>
<evidence type="ECO:0000313" key="8">
    <source>
        <dbReference type="Proteomes" id="UP000092574"/>
    </source>
</evidence>
<dbReference type="Gene3D" id="3.40.50.150">
    <property type="entry name" value="Vaccinia Virus protein VP39"/>
    <property type="match status" value="1"/>
</dbReference>